<dbReference type="PIRSF" id="PIRSF033725">
    <property type="entry name" value="UCP033725"/>
    <property type="match status" value="1"/>
</dbReference>
<evidence type="ECO:0000313" key="1">
    <source>
        <dbReference type="EMBL" id="KIL43109.1"/>
    </source>
</evidence>
<gene>
    <name evidence="1" type="ORF">KR50_35120</name>
</gene>
<proteinExistence type="predicted"/>
<protein>
    <submittedName>
        <fullName evidence="1">Uncharacterized protein</fullName>
    </submittedName>
</protein>
<dbReference type="InterPro" id="IPR017020">
    <property type="entry name" value="UCP033725"/>
</dbReference>
<dbReference type="RefSeq" id="WP_041061399.1">
    <property type="nucleotide sequence ID" value="NZ_JXRR01000022.1"/>
</dbReference>
<comment type="caution">
    <text evidence="1">The sequence shown here is derived from an EMBL/GenBank/DDBJ whole genome shotgun (WGS) entry which is preliminary data.</text>
</comment>
<organism evidence="1 2">
    <name type="scientific">Jeotgalibacillus campisalis</name>
    <dbReference type="NCBI Taxonomy" id="220754"/>
    <lineage>
        <taxon>Bacteria</taxon>
        <taxon>Bacillati</taxon>
        <taxon>Bacillota</taxon>
        <taxon>Bacilli</taxon>
        <taxon>Bacillales</taxon>
        <taxon>Caryophanaceae</taxon>
        <taxon>Jeotgalibacillus</taxon>
    </lineage>
</organism>
<dbReference type="Proteomes" id="UP000031972">
    <property type="component" value="Unassembled WGS sequence"/>
</dbReference>
<dbReference type="AlphaFoldDB" id="A0A0C2RMW6"/>
<sequence>MEKGIFARYKNKTFRVSTIDGETVRLVSEESNISEGFKELIYPSNYKDRNNLPTLYIKEVKKVEIEEIYEVDYKAKFRGEKFNLSFNKAGSEFRLGTMHAELANQYGFERTDKYYYEKIVNENEIEVIEVQKKL</sequence>
<accession>A0A0C2RMW6</accession>
<reference evidence="1 2" key="1">
    <citation type="submission" date="2015-01" db="EMBL/GenBank/DDBJ databases">
        <title>Jeotgalibacillus campisalis genome sequencing.</title>
        <authorList>
            <person name="Goh K.M."/>
            <person name="Chan K.-G."/>
            <person name="Yaakop A.S."/>
            <person name="Ee R."/>
            <person name="Gan H.M."/>
            <person name="Chan C.S."/>
        </authorList>
    </citation>
    <scope>NUCLEOTIDE SEQUENCE [LARGE SCALE GENOMIC DNA]</scope>
    <source>
        <strain evidence="1 2">SF-57</strain>
    </source>
</reference>
<name>A0A0C2RMW6_9BACL</name>
<keyword evidence="2" id="KW-1185">Reference proteome</keyword>
<dbReference type="EMBL" id="JXRR01000022">
    <property type="protein sequence ID" value="KIL43109.1"/>
    <property type="molecule type" value="Genomic_DNA"/>
</dbReference>
<dbReference type="PATRIC" id="fig|220754.4.peg.3525"/>
<evidence type="ECO:0000313" key="2">
    <source>
        <dbReference type="Proteomes" id="UP000031972"/>
    </source>
</evidence>
<dbReference type="OrthoDB" id="2218409at2"/>